<accession>A0A2P2QRB7</accession>
<dbReference type="AlphaFoldDB" id="A0A2P2QRB7"/>
<proteinExistence type="predicted"/>
<protein>
    <submittedName>
        <fullName evidence="1">Uncharacterized protein</fullName>
    </submittedName>
</protein>
<dbReference type="EMBL" id="GGEC01088957">
    <property type="protein sequence ID" value="MBX69441.1"/>
    <property type="molecule type" value="Transcribed_RNA"/>
</dbReference>
<evidence type="ECO:0000313" key="1">
    <source>
        <dbReference type="EMBL" id="MBX69441.1"/>
    </source>
</evidence>
<organism evidence="1">
    <name type="scientific">Rhizophora mucronata</name>
    <name type="common">Asiatic mangrove</name>
    <dbReference type="NCBI Taxonomy" id="61149"/>
    <lineage>
        <taxon>Eukaryota</taxon>
        <taxon>Viridiplantae</taxon>
        <taxon>Streptophyta</taxon>
        <taxon>Embryophyta</taxon>
        <taxon>Tracheophyta</taxon>
        <taxon>Spermatophyta</taxon>
        <taxon>Magnoliopsida</taxon>
        <taxon>eudicotyledons</taxon>
        <taxon>Gunneridae</taxon>
        <taxon>Pentapetalae</taxon>
        <taxon>rosids</taxon>
        <taxon>fabids</taxon>
        <taxon>Malpighiales</taxon>
        <taxon>Rhizophoraceae</taxon>
        <taxon>Rhizophora</taxon>
    </lineage>
</organism>
<name>A0A2P2QRB7_RHIMU</name>
<reference evidence="1" key="1">
    <citation type="submission" date="2018-02" db="EMBL/GenBank/DDBJ databases">
        <title>Rhizophora mucronata_Transcriptome.</title>
        <authorList>
            <person name="Meera S.P."/>
            <person name="Sreeshan A."/>
            <person name="Augustine A."/>
        </authorList>
    </citation>
    <scope>NUCLEOTIDE SEQUENCE</scope>
    <source>
        <tissue evidence="1">Leaf</tissue>
    </source>
</reference>
<sequence>MNIIIFVHVAFLECNTHYHRISLA</sequence>